<keyword evidence="5" id="KW-0804">Transcription</keyword>
<evidence type="ECO:0000313" key="8">
    <source>
        <dbReference type="EMBL" id="QTH70425.1"/>
    </source>
</evidence>
<evidence type="ECO:0000256" key="3">
    <source>
        <dbReference type="ARBA" id="ARBA00023015"/>
    </source>
</evidence>
<evidence type="ECO:0000256" key="1">
    <source>
        <dbReference type="ARBA" id="ARBA00022741"/>
    </source>
</evidence>
<proteinExistence type="predicted"/>
<keyword evidence="4" id="KW-0238">DNA-binding</keyword>
<dbReference type="InterPro" id="IPR002078">
    <property type="entry name" value="Sigma_54_int"/>
</dbReference>
<gene>
    <name evidence="8" type="ORF">J5O05_10480</name>
</gene>
<keyword evidence="1" id="KW-0547">Nucleotide-binding</keyword>
<dbReference type="InterPro" id="IPR058031">
    <property type="entry name" value="AAA_lid_NorR"/>
</dbReference>
<dbReference type="AlphaFoldDB" id="A0A975DEZ1"/>
<dbReference type="Gene3D" id="1.10.8.60">
    <property type="match status" value="1"/>
</dbReference>
<protein>
    <submittedName>
        <fullName evidence="8">Helix-turn-helix domain-containing protein</fullName>
    </submittedName>
</protein>
<dbReference type="GO" id="GO:0005524">
    <property type="term" value="F:ATP binding"/>
    <property type="evidence" value="ECO:0007669"/>
    <property type="project" value="UniProtKB-KW"/>
</dbReference>
<dbReference type="PROSITE" id="PS01124">
    <property type="entry name" value="HTH_ARAC_FAMILY_2"/>
    <property type="match status" value="1"/>
</dbReference>
<dbReference type="KEGG" id="pxi:J5O05_10480"/>
<dbReference type="Pfam" id="PF14532">
    <property type="entry name" value="Sigma54_activ_2"/>
    <property type="match status" value="1"/>
</dbReference>
<dbReference type="SMART" id="SM00342">
    <property type="entry name" value="HTH_ARAC"/>
    <property type="match status" value="1"/>
</dbReference>
<dbReference type="SUPFAM" id="SSF52540">
    <property type="entry name" value="P-loop containing nucleoside triphosphate hydrolases"/>
    <property type="match status" value="1"/>
</dbReference>
<dbReference type="Proteomes" id="UP000664904">
    <property type="component" value="Chromosome"/>
</dbReference>
<dbReference type="InterPro" id="IPR018060">
    <property type="entry name" value="HTH_AraC"/>
</dbReference>
<dbReference type="Gene3D" id="1.10.10.60">
    <property type="entry name" value="Homeodomain-like"/>
    <property type="match status" value="2"/>
</dbReference>
<reference evidence="8" key="1">
    <citation type="submission" date="2021-03" db="EMBL/GenBank/DDBJ databases">
        <title>Complete Genome of Pseudoalteromonas xiamenensis STKMTI.2, a new potential marine bacterium producing anti-Vibrio compounds.</title>
        <authorList>
            <person name="Handayani D.P."/>
            <person name="Isnansetyo A."/>
            <person name="Istiqomah I."/>
            <person name="Jumina J."/>
        </authorList>
    </citation>
    <scope>NUCLEOTIDE SEQUENCE</scope>
    <source>
        <strain evidence="8">STKMTI.2</strain>
    </source>
</reference>
<dbReference type="Gene3D" id="3.40.50.300">
    <property type="entry name" value="P-loop containing nucleotide triphosphate hydrolases"/>
    <property type="match status" value="1"/>
</dbReference>
<dbReference type="InterPro" id="IPR018062">
    <property type="entry name" value="HTH_AraC-typ_CS"/>
</dbReference>
<sequence length="504" mass="57446">MDIRSQSLSASTFQSSATPELTVELTKYLHQQLTPIASDSLTIEVAGDNHKQLVYGHSPSAINQPICSFPIMYQRRQVGALNLFRRQVIKSLSQEHLHQISKAVAFLIQRNSTHHRCDKQLGRTLPLIGFSDAIFQLDSQIERAASARYPVIVQGESGCEKLNVACAVHFNDPSRQGAFIELDCQLFQNDVASFLSRFQDSVRRARADSLLLSHIDQLPYSAQLQLADMMTDCSDDHDACGLRDVRVMVSTSQSLSQLTRDGRFSVALFTRLDFLTLVVPPLRDRPNDLAEIIERMIEQHKLFDDQYVEPLAKHFLCKYQWPGNYSELEKTLVQLLTFSKQNPVSIDDLNALTPHILGAPTPAEPSPLQSNQHRKLELQLQCVQLLHREDYEAFAHLHPGLAKALKYIGEQWQQDLSLTNVASNAFVSPSHLSYLFKKNLERSFKQILTELRIEKAKSKIEANPHIRITDLCLDVGFGDLSHFEKVFRRYTNETPREYKKRFHL</sequence>
<dbReference type="PANTHER" id="PTHR32071">
    <property type="entry name" value="TRANSCRIPTIONAL REGULATORY PROTEIN"/>
    <property type="match status" value="1"/>
</dbReference>
<evidence type="ECO:0000313" key="9">
    <source>
        <dbReference type="Proteomes" id="UP000664904"/>
    </source>
</evidence>
<dbReference type="InterPro" id="IPR027417">
    <property type="entry name" value="P-loop_NTPase"/>
</dbReference>
<evidence type="ECO:0000256" key="4">
    <source>
        <dbReference type="ARBA" id="ARBA00023125"/>
    </source>
</evidence>
<evidence type="ECO:0000259" key="7">
    <source>
        <dbReference type="PROSITE" id="PS50045"/>
    </source>
</evidence>
<dbReference type="PROSITE" id="PS50045">
    <property type="entry name" value="SIGMA54_INTERACT_4"/>
    <property type="match status" value="1"/>
</dbReference>
<keyword evidence="3" id="KW-0805">Transcription regulation</keyword>
<organism evidence="8 9">
    <name type="scientific">Pseudoalteromonas xiamenensis</name>
    <dbReference type="NCBI Taxonomy" id="882626"/>
    <lineage>
        <taxon>Bacteria</taxon>
        <taxon>Pseudomonadati</taxon>
        <taxon>Pseudomonadota</taxon>
        <taxon>Gammaproteobacteria</taxon>
        <taxon>Alteromonadales</taxon>
        <taxon>Pseudoalteromonadaceae</taxon>
        <taxon>Pseudoalteromonas</taxon>
    </lineage>
</organism>
<evidence type="ECO:0000256" key="2">
    <source>
        <dbReference type="ARBA" id="ARBA00022840"/>
    </source>
</evidence>
<accession>A0A975DEZ1</accession>
<dbReference type="GO" id="GO:0043565">
    <property type="term" value="F:sequence-specific DNA binding"/>
    <property type="evidence" value="ECO:0007669"/>
    <property type="project" value="InterPro"/>
</dbReference>
<dbReference type="SUPFAM" id="SSF46689">
    <property type="entry name" value="Homeodomain-like"/>
    <property type="match status" value="1"/>
</dbReference>
<dbReference type="EMBL" id="CP072133">
    <property type="protein sequence ID" value="QTH70425.1"/>
    <property type="molecule type" value="Genomic_DNA"/>
</dbReference>
<evidence type="ECO:0000256" key="5">
    <source>
        <dbReference type="ARBA" id="ARBA00023163"/>
    </source>
</evidence>
<dbReference type="Pfam" id="PF12833">
    <property type="entry name" value="HTH_18"/>
    <property type="match status" value="1"/>
</dbReference>
<dbReference type="PROSITE" id="PS00041">
    <property type="entry name" value="HTH_ARAC_FAMILY_1"/>
    <property type="match status" value="1"/>
</dbReference>
<name>A0A975DEZ1_9GAMM</name>
<evidence type="ECO:0000259" key="6">
    <source>
        <dbReference type="PROSITE" id="PS01124"/>
    </source>
</evidence>
<feature type="domain" description="HTH araC/xylS-type" evidence="6">
    <location>
        <begin position="402"/>
        <end position="501"/>
    </location>
</feature>
<keyword evidence="9" id="KW-1185">Reference proteome</keyword>
<keyword evidence="2" id="KW-0067">ATP-binding</keyword>
<feature type="domain" description="Sigma-54 factor interaction" evidence="7">
    <location>
        <begin position="127"/>
        <end position="337"/>
    </location>
</feature>
<dbReference type="Pfam" id="PF25601">
    <property type="entry name" value="AAA_lid_14"/>
    <property type="match status" value="1"/>
</dbReference>
<dbReference type="GO" id="GO:0003700">
    <property type="term" value="F:DNA-binding transcription factor activity"/>
    <property type="evidence" value="ECO:0007669"/>
    <property type="project" value="InterPro"/>
</dbReference>
<dbReference type="InterPro" id="IPR009057">
    <property type="entry name" value="Homeodomain-like_sf"/>
</dbReference>
<dbReference type="RefSeq" id="WP_208842020.1">
    <property type="nucleotide sequence ID" value="NZ_CP072133.1"/>
</dbReference>